<proteinExistence type="predicted"/>
<protein>
    <submittedName>
        <fullName evidence="1">Uncharacterized protein</fullName>
    </submittedName>
</protein>
<accession>A0A090D1N6</accession>
<dbReference type="Gene3D" id="2.170.120.30">
    <property type="match status" value="1"/>
</dbReference>
<dbReference type="STRING" id="1437425.CSEC_1114"/>
<comment type="caution">
    <text evidence="1">The sequence shown here is derived from an EMBL/GenBank/DDBJ whole genome shotgun (WGS) entry which is preliminary data.</text>
</comment>
<reference evidence="1" key="1">
    <citation type="submission" date="2013-12" db="EMBL/GenBank/DDBJ databases">
        <authorList>
            <person name="Linke B."/>
        </authorList>
    </citation>
    <scope>NUCLEOTIDE SEQUENCE [LARGE SCALE GENOMIC DNA]</scope>
    <source>
        <strain evidence="1">CRIB-18</strain>
    </source>
</reference>
<evidence type="ECO:0000313" key="2">
    <source>
        <dbReference type="Proteomes" id="UP000031552"/>
    </source>
</evidence>
<dbReference type="RefSeq" id="WP_237559211.1">
    <property type="nucleotide sequence ID" value="NZ_CCEJ010000004.1"/>
</dbReference>
<dbReference type="EMBL" id="CCEJ010000004">
    <property type="protein sequence ID" value="CDR33940.1"/>
    <property type="molecule type" value="Genomic_DNA"/>
</dbReference>
<name>A0A090D1N6_9BACT</name>
<dbReference type="eggNOG" id="COG1624">
    <property type="taxonomic scope" value="Bacteria"/>
</dbReference>
<organism evidence="1 2">
    <name type="scientific">Candidatus Criblamydia sequanensis CRIB-18</name>
    <dbReference type="NCBI Taxonomy" id="1437425"/>
    <lineage>
        <taxon>Bacteria</taxon>
        <taxon>Pseudomonadati</taxon>
        <taxon>Chlamydiota</taxon>
        <taxon>Chlamydiia</taxon>
        <taxon>Parachlamydiales</taxon>
        <taxon>Candidatus Criblamydiaceae</taxon>
        <taxon>Candidatus Criblamydia</taxon>
    </lineage>
</organism>
<keyword evidence="2" id="KW-1185">Reference proteome</keyword>
<evidence type="ECO:0000313" key="1">
    <source>
        <dbReference type="EMBL" id="CDR33940.1"/>
    </source>
</evidence>
<dbReference type="PANTHER" id="PTHR37804:SF1">
    <property type="entry name" value="CDAA REGULATORY PROTEIN CDAR"/>
    <property type="match status" value="1"/>
</dbReference>
<dbReference type="InterPro" id="IPR053154">
    <property type="entry name" value="c-di-AMP_regulator"/>
</dbReference>
<dbReference type="Proteomes" id="UP000031552">
    <property type="component" value="Unassembled WGS sequence"/>
</dbReference>
<sequence>MSGFFLRNWQRKLLSFITAIVLWLYVNHSITDTKTIPNVPIKIINLPSDKTIAGLLPNGMLKKRISLILSGSREVIQELEPGDLEVVIDASSIDHDSWIARIGKKNLVSLNPAIDLAHHITQVQHNDFVINLTPIMTADVPIRIMVNSQNAPEGYEFLDVWPETLFQTLTGPAEEIQRLKLKGLKLVLDLNKITKQDLDGLTLVQKNQGKDEVSFLIPPEWKKVMIGFRNNVLEEINDPEAEFLQVEFLKKDALALEKDLPLRVFYPLEYSNLINPSTYSLVKSAKVDIVNDLPLLTVPLYVKDVSRQFLEVIRNYLEVVLIASPRTERDVLEWSSGLVDPKALENTYVAFMLSNSARQNFQPPSLSKKREQLLRNRFKRYRDRLTLWSTPTQRLNLEPVLGDHEIIVK</sequence>
<gene>
    <name evidence="1" type="ORF">CSEC_1114</name>
</gene>
<dbReference type="PANTHER" id="PTHR37804">
    <property type="entry name" value="CDAA REGULATORY PROTEIN CDAR"/>
    <property type="match status" value="1"/>
</dbReference>
<dbReference type="AlphaFoldDB" id="A0A090D1N6"/>
<reference evidence="1" key="2">
    <citation type="submission" date="2014-09" db="EMBL/GenBank/DDBJ databases">
        <title>Criblamydia sequanensis harbors a mega-plasmid encoding arsenite resistance.</title>
        <authorList>
            <person name="Bertelli C."/>
            <person name="Goesmann A."/>
            <person name="Greub G."/>
        </authorList>
    </citation>
    <scope>NUCLEOTIDE SEQUENCE [LARGE SCALE GENOMIC DNA]</scope>
    <source>
        <strain evidence="1">CRIB-18</strain>
    </source>
</reference>